<dbReference type="PANTHER" id="PTHR31972:SF3">
    <property type="entry name" value="OS09G0416600 PROTEIN"/>
    <property type="match status" value="1"/>
</dbReference>
<sequence>MPPISSCFRGCTGGGPPAATVTGPSMSTSIYETQLGLASLSWSRTLLGLSLSASIHLTPSASDDYNNNSPLHFKIQPWLFWNRKGTRRLHFNIAHQSHTLYIAWNLTGARFPSAGSPEPSSGFFIAAAVDGEIVLVAGDMTEEAHRKMKAKLRSPTMLVSRREHVVLKGIGGRRMGSYRSAVRIGGTDRAIGIDIDGGLSITLDGKKIIHVRRLRWKFRGSQRVEMSDGGARILISWDLHTWFFPVRENPSLASAAIFVFCFESEKKQDVSGKTAMEIAENSGGLERDWVSGYLRRNGNWSESSSCGGAGGVERGKGKKKSLLKTCSSSSSFSSASSAASSSVIDWWSSEEAEMRGVDGFTLVVYAWKCGIASFGRGIWQSGNLFYFYFLRNSHFV</sequence>
<dbReference type="InterPro" id="IPR008586">
    <property type="entry name" value="DUF868_pln"/>
</dbReference>
<accession>A0A2I0VMB8</accession>
<organism evidence="1 2">
    <name type="scientific">Dendrobium catenatum</name>
    <dbReference type="NCBI Taxonomy" id="906689"/>
    <lineage>
        <taxon>Eukaryota</taxon>
        <taxon>Viridiplantae</taxon>
        <taxon>Streptophyta</taxon>
        <taxon>Embryophyta</taxon>
        <taxon>Tracheophyta</taxon>
        <taxon>Spermatophyta</taxon>
        <taxon>Magnoliopsida</taxon>
        <taxon>Liliopsida</taxon>
        <taxon>Asparagales</taxon>
        <taxon>Orchidaceae</taxon>
        <taxon>Epidendroideae</taxon>
        <taxon>Malaxideae</taxon>
        <taxon>Dendrobiinae</taxon>
        <taxon>Dendrobium</taxon>
    </lineage>
</organism>
<dbReference type="EMBL" id="KZ503414">
    <property type="protein sequence ID" value="PKU64559.1"/>
    <property type="molecule type" value="Genomic_DNA"/>
</dbReference>
<gene>
    <name evidence="1" type="ORF">MA16_Dca015089</name>
</gene>
<reference evidence="1 2" key="1">
    <citation type="journal article" date="2016" name="Sci. Rep.">
        <title>The Dendrobium catenatum Lindl. genome sequence provides insights into polysaccharide synthase, floral development and adaptive evolution.</title>
        <authorList>
            <person name="Zhang G.Q."/>
            <person name="Xu Q."/>
            <person name="Bian C."/>
            <person name="Tsai W.C."/>
            <person name="Yeh C.M."/>
            <person name="Liu K.W."/>
            <person name="Yoshida K."/>
            <person name="Zhang L.S."/>
            <person name="Chang S.B."/>
            <person name="Chen F."/>
            <person name="Shi Y."/>
            <person name="Su Y.Y."/>
            <person name="Zhang Y.Q."/>
            <person name="Chen L.J."/>
            <person name="Yin Y."/>
            <person name="Lin M."/>
            <person name="Huang H."/>
            <person name="Deng H."/>
            <person name="Wang Z.W."/>
            <person name="Zhu S.L."/>
            <person name="Zhao X."/>
            <person name="Deng C."/>
            <person name="Niu S.C."/>
            <person name="Huang J."/>
            <person name="Wang M."/>
            <person name="Liu G.H."/>
            <person name="Yang H.J."/>
            <person name="Xiao X.J."/>
            <person name="Hsiao Y.Y."/>
            <person name="Wu W.L."/>
            <person name="Chen Y.Y."/>
            <person name="Mitsuda N."/>
            <person name="Ohme-Takagi M."/>
            <person name="Luo Y.B."/>
            <person name="Van de Peer Y."/>
            <person name="Liu Z.J."/>
        </authorList>
    </citation>
    <scope>NUCLEOTIDE SEQUENCE [LARGE SCALE GENOMIC DNA]</scope>
    <source>
        <tissue evidence="1">The whole plant</tissue>
    </source>
</reference>
<reference evidence="1 2" key="2">
    <citation type="journal article" date="2017" name="Nature">
        <title>The Apostasia genome and the evolution of orchids.</title>
        <authorList>
            <person name="Zhang G.Q."/>
            <person name="Liu K.W."/>
            <person name="Li Z."/>
            <person name="Lohaus R."/>
            <person name="Hsiao Y.Y."/>
            <person name="Niu S.C."/>
            <person name="Wang J.Y."/>
            <person name="Lin Y.C."/>
            <person name="Xu Q."/>
            <person name="Chen L.J."/>
            <person name="Yoshida K."/>
            <person name="Fujiwara S."/>
            <person name="Wang Z.W."/>
            <person name="Zhang Y.Q."/>
            <person name="Mitsuda N."/>
            <person name="Wang M."/>
            <person name="Liu G.H."/>
            <person name="Pecoraro L."/>
            <person name="Huang H.X."/>
            <person name="Xiao X.J."/>
            <person name="Lin M."/>
            <person name="Wu X.Y."/>
            <person name="Wu W.L."/>
            <person name="Chen Y.Y."/>
            <person name="Chang S.B."/>
            <person name="Sakamoto S."/>
            <person name="Ohme-Takagi M."/>
            <person name="Yagi M."/>
            <person name="Zeng S.J."/>
            <person name="Shen C.Y."/>
            <person name="Yeh C.M."/>
            <person name="Luo Y.B."/>
            <person name="Tsai W.C."/>
            <person name="Van de Peer Y."/>
            <person name="Liu Z.J."/>
        </authorList>
    </citation>
    <scope>NUCLEOTIDE SEQUENCE [LARGE SCALE GENOMIC DNA]</scope>
    <source>
        <tissue evidence="1">The whole plant</tissue>
    </source>
</reference>
<evidence type="ECO:0000313" key="2">
    <source>
        <dbReference type="Proteomes" id="UP000233837"/>
    </source>
</evidence>
<evidence type="ECO:0000313" key="1">
    <source>
        <dbReference type="EMBL" id="PKU64559.1"/>
    </source>
</evidence>
<dbReference type="Proteomes" id="UP000233837">
    <property type="component" value="Unassembled WGS sequence"/>
</dbReference>
<proteinExistence type="predicted"/>
<keyword evidence="2" id="KW-1185">Reference proteome</keyword>
<dbReference type="PANTHER" id="PTHR31972">
    <property type="entry name" value="EXPRESSED PROTEIN"/>
    <property type="match status" value="1"/>
</dbReference>
<dbReference type="Pfam" id="PF05910">
    <property type="entry name" value="DUF868"/>
    <property type="match status" value="1"/>
</dbReference>
<dbReference type="AlphaFoldDB" id="A0A2I0VMB8"/>
<name>A0A2I0VMB8_9ASPA</name>
<protein>
    <submittedName>
        <fullName evidence="1">Uncharacterized protein</fullName>
    </submittedName>
</protein>